<evidence type="ECO:0000256" key="8">
    <source>
        <dbReference type="ARBA" id="ARBA00023209"/>
    </source>
</evidence>
<keyword evidence="1 10" id="KW-1003">Cell membrane</keyword>
<dbReference type="GO" id="GO:0043772">
    <property type="term" value="F:acyl-phosphate glycerol-3-phosphate acyltransferase activity"/>
    <property type="evidence" value="ECO:0007669"/>
    <property type="project" value="UniProtKB-UniRule"/>
</dbReference>
<keyword evidence="3 10" id="KW-0808">Transferase</keyword>
<dbReference type="AlphaFoldDB" id="A0A5D3WKW9"/>
<organism evidence="11 12">
    <name type="scientific">Geothermobacter ehrlichii</name>
    <dbReference type="NCBI Taxonomy" id="213224"/>
    <lineage>
        <taxon>Bacteria</taxon>
        <taxon>Pseudomonadati</taxon>
        <taxon>Thermodesulfobacteriota</taxon>
        <taxon>Desulfuromonadia</taxon>
        <taxon>Desulfuromonadales</taxon>
        <taxon>Geothermobacteraceae</taxon>
        <taxon>Geothermobacter</taxon>
    </lineage>
</organism>
<gene>
    <name evidence="10" type="primary">plsY</name>
    <name evidence="11" type="ORF">EDC39_106182</name>
</gene>
<comment type="subcellular location">
    <subcellularLocation>
        <location evidence="10">Cell membrane</location>
        <topology evidence="10">Multi-pass membrane protein</topology>
    </subcellularLocation>
</comment>
<evidence type="ECO:0000256" key="2">
    <source>
        <dbReference type="ARBA" id="ARBA00022516"/>
    </source>
</evidence>
<keyword evidence="2 10" id="KW-0444">Lipid biosynthesis</keyword>
<keyword evidence="11" id="KW-0012">Acyltransferase</keyword>
<comment type="subunit">
    <text evidence="10">Probably interacts with PlsX.</text>
</comment>
<keyword evidence="8 10" id="KW-0594">Phospholipid biosynthesis</keyword>
<accession>A0A5D3WKW9</accession>
<protein>
    <recommendedName>
        <fullName evidence="10">Glycerol-3-phosphate acyltransferase</fullName>
    </recommendedName>
    <alternativeName>
        <fullName evidence="10">Acyl-PO4 G3P acyltransferase</fullName>
    </alternativeName>
    <alternativeName>
        <fullName evidence="10">Acyl-phosphate--glycerol-3-phosphate acyltransferase</fullName>
    </alternativeName>
    <alternativeName>
        <fullName evidence="10">G3P acyltransferase</fullName>
        <shortName evidence="10">GPAT</shortName>
        <ecNumber evidence="10">2.3.1.275</ecNumber>
    </alternativeName>
    <alternativeName>
        <fullName evidence="10">Lysophosphatidic acid synthase</fullName>
        <shortName evidence="10">LPA synthase</shortName>
    </alternativeName>
</protein>
<dbReference type="InterPro" id="IPR003811">
    <property type="entry name" value="G3P_acylTferase_PlsY"/>
</dbReference>
<comment type="catalytic activity">
    <reaction evidence="10">
        <text>an acyl phosphate + sn-glycerol 3-phosphate = a 1-acyl-sn-glycero-3-phosphate + phosphate</text>
        <dbReference type="Rhea" id="RHEA:34075"/>
        <dbReference type="ChEBI" id="CHEBI:43474"/>
        <dbReference type="ChEBI" id="CHEBI:57597"/>
        <dbReference type="ChEBI" id="CHEBI:57970"/>
        <dbReference type="ChEBI" id="CHEBI:59918"/>
        <dbReference type="EC" id="2.3.1.275"/>
    </reaction>
</comment>
<keyword evidence="12" id="KW-1185">Reference proteome</keyword>
<dbReference type="NCBIfam" id="TIGR00023">
    <property type="entry name" value="glycerol-3-phosphate 1-O-acyltransferase PlsY"/>
    <property type="match status" value="1"/>
</dbReference>
<keyword evidence="9 10" id="KW-1208">Phospholipid metabolism</keyword>
<evidence type="ECO:0000256" key="1">
    <source>
        <dbReference type="ARBA" id="ARBA00022475"/>
    </source>
</evidence>
<evidence type="ECO:0000256" key="5">
    <source>
        <dbReference type="ARBA" id="ARBA00022989"/>
    </source>
</evidence>
<dbReference type="UniPathway" id="UPA00085"/>
<evidence type="ECO:0000256" key="6">
    <source>
        <dbReference type="ARBA" id="ARBA00023098"/>
    </source>
</evidence>
<keyword evidence="7 10" id="KW-0472">Membrane</keyword>
<feature type="transmembrane region" description="Helical" evidence="10">
    <location>
        <begin position="151"/>
        <end position="172"/>
    </location>
</feature>
<dbReference type="HAMAP" id="MF_01043">
    <property type="entry name" value="PlsY"/>
    <property type="match status" value="1"/>
</dbReference>
<dbReference type="RefSeq" id="WP_148895946.1">
    <property type="nucleotide sequence ID" value="NZ_VNIB01000006.1"/>
</dbReference>
<proteinExistence type="inferred from homology"/>
<dbReference type="PANTHER" id="PTHR30309">
    <property type="entry name" value="INNER MEMBRANE PROTEIN YGIH"/>
    <property type="match status" value="1"/>
</dbReference>
<dbReference type="Proteomes" id="UP000324159">
    <property type="component" value="Unassembled WGS sequence"/>
</dbReference>
<comment type="similarity">
    <text evidence="10">Belongs to the PlsY family.</text>
</comment>
<comment type="pathway">
    <text evidence="10">Lipid metabolism; phospholipid metabolism.</text>
</comment>
<evidence type="ECO:0000256" key="10">
    <source>
        <dbReference type="HAMAP-Rule" id="MF_01043"/>
    </source>
</evidence>
<feature type="transmembrane region" description="Helical" evidence="10">
    <location>
        <begin position="20"/>
        <end position="39"/>
    </location>
</feature>
<feature type="transmembrane region" description="Helical" evidence="10">
    <location>
        <begin position="123"/>
        <end position="144"/>
    </location>
</feature>
<keyword evidence="6 10" id="KW-0443">Lipid metabolism</keyword>
<evidence type="ECO:0000256" key="9">
    <source>
        <dbReference type="ARBA" id="ARBA00023264"/>
    </source>
</evidence>
<evidence type="ECO:0000256" key="7">
    <source>
        <dbReference type="ARBA" id="ARBA00023136"/>
    </source>
</evidence>
<keyword evidence="5 10" id="KW-1133">Transmembrane helix</keyword>
<dbReference type="EMBL" id="VNIB01000006">
    <property type="protein sequence ID" value="TYO98576.1"/>
    <property type="molecule type" value="Genomic_DNA"/>
</dbReference>
<sequence length="211" mass="22310">MQKRPRPLLCFPEEPQLSLAIALVAAYLIGAIPTGVILARLAGIEDIRKVGSGNIGATNVYRAAGRKLGILTLLGDALKGLLPVLAVQLSGRFGPEVVALTAAAAFLGHCYPVYLGFKGGKGVATALGILLVLSPLTVLGAFIIFAVMLRLFWYVSLGSISAAAAAPVMVLLFEDQTASFAVTLFIAALIIWRHRANIDRLLKGTENKFRA</sequence>
<feature type="transmembrane region" description="Helical" evidence="10">
    <location>
        <begin position="178"/>
        <end position="194"/>
    </location>
</feature>
<dbReference type="EC" id="2.3.1.275" evidence="10"/>
<name>A0A5D3WKW9_9BACT</name>
<dbReference type="Pfam" id="PF02660">
    <property type="entry name" value="G3P_acyltransf"/>
    <property type="match status" value="1"/>
</dbReference>
<dbReference type="PANTHER" id="PTHR30309:SF0">
    <property type="entry name" value="GLYCEROL-3-PHOSPHATE ACYLTRANSFERASE-RELATED"/>
    <property type="match status" value="1"/>
</dbReference>
<reference evidence="11 12" key="1">
    <citation type="submission" date="2019-07" db="EMBL/GenBank/DDBJ databases">
        <title>Genomic Encyclopedia of Type Strains, Phase IV (KMG-IV): sequencing the most valuable type-strain genomes for metagenomic binning, comparative biology and taxonomic classification.</title>
        <authorList>
            <person name="Goeker M."/>
        </authorList>
    </citation>
    <scope>NUCLEOTIDE SEQUENCE [LARGE SCALE GENOMIC DNA]</scope>
    <source>
        <strain evidence="11 12">SS015</strain>
    </source>
</reference>
<dbReference type="GO" id="GO:0005886">
    <property type="term" value="C:plasma membrane"/>
    <property type="evidence" value="ECO:0007669"/>
    <property type="project" value="UniProtKB-SubCell"/>
</dbReference>
<dbReference type="GO" id="GO:0008654">
    <property type="term" value="P:phospholipid biosynthetic process"/>
    <property type="evidence" value="ECO:0007669"/>
    <property type="project" value="UniProtKB-UniRule"/>
</dbReference>
<evidence type="ECO:0000313" key="11">
    <source>
        <dbReference type="EMBL" id="TYO98576.1"/>
    </source>
</evidence>
<comment type="caution">
    <text evidence="11">The sequence shown here is derived from an EMBL/GenBank/DDBJ whole genome shotgun (WGS) entry which is preliminary data.</text>
</comment>
<keyword evidence="4 10" id="KW-0812">Transmembrane</keyword>
<evidence type="ECO:0000256" key="4">
    <source>
        <dbReference type="ARBA" id="ARBA00022692"/>
    </source>
</evidence>
<evidence type="ECO:0000313" key="12">
    <source>
        <dbReference type="Proteomes" id="UP000324159"/>
    </source>
</evidence>
<comment type="function">
    <text evidence="10">Catalyzes the transfer of an acyl group from acyl-phosphate (acyl-PO(4)) to glycerol-3-phosphate (G3P) to form lysophosphatidic acid (LPA). This enzyme utilizes acyl-phosphate as fatty acyl donor, but not acyl-CoA or acyl-ACP.</text>
</comment>
<evidence type="ECO:0000256" key="3">
    <source>
        <dbReference type="ARBA" id="ARBA00022679"/>
    </source>
</evidence>
<dbReference type="SMART" id="SM01207">
    <property type="entry name" value="G3P_acyltransf"/>
    <property type="match status" value="1"/>
</dbReference>
<dbReference type="OrthoDB" id="9777124at2"/>